<sequence>MDLPAALQRLANYRLRNSRASRDIFESGVLVLRKNALSKLGDDRTFAHTLARRNVHRVSIGWVFLEQLALASIDIGRLEVAETCYGELTTKFPGSPRVECLKGILIEVKGTDEDALAFYEKLLAADESNGAAWKRKISVLRRTGKVDQAVEELSVFLDTFYTDVEGWLELADIYASCHQYTSSLQSLSQALLLAPQNPFYVLQAAETAYTAGDVPLAIKLFLVVVDMTDGDDDVLVKDSIPSGITVRAWNGVQTCAQRLQKEPKLSLSSASNTSSPQKLSVLEQLAKDMLRKARS</sequence>
<evidence type="ECO:0000313" key="2">
    <source>
        <dbReference type="Proteomes" id="UP000814033"/>
    </source>
</evidence>
<dbReference type="Proteomes" id="UP000814033">
    <property type="component" value="Unassembled WGS sequence"/>
</dbReference>
<accession>A0ACB8RSH1</accession>
<reference evidence="1" key="1">
    <citation type="submission" date="2021-02" db="EMBL/GenBank/DDBJ databases">
        <authorList>
            <consortium name="DOE Joint Genome Institute"/>
            <person name="Ahrendt S."/>
            <person name="Looney B.P."/>
            <person name="Miyauchi S."/>
            <person name="Morin E."/>
            <person name="Drula E."/>
            <person name="Courty P.E."/>
            <person name="Chicoki N."/>
            <person name="Fauchery L."/>
            <person name="Kohler A."/>
            <person name="Kuo A."/>
            <person name="Labutti K."/>
            <person name="Pangilinan J."/>
            <person name="Lipzen A."/>
            <person name="Riley R."/>
            <person name="Andreopoulos W."/>
            <person name="He G."/>
            <person name="Johnson J."/>
            <person name="Barry K.W."/>
            <person name="Grigoriev I.V."/>
            <person name="Nagy L."/>
            <person name="Hibbett D."/>
            <person name="Henrissat B."/>
            <person name="Matheny P.B."/>
            <person name="Labbe J."/>
            <person name="Martin F."/>
        </authorList>
    </citation>
    <scope>NUCLEOTIDE SEQUENCE</scope>
    <source>
        <strain evidence="1">FP105234-sp</strain>
    </source>
</reference>
<gene>
    <name evidence="1" type="ORF">FA95DRAFT_1559735</name>
</gene>
<name>A0ACB8RSH1_9AGAM</name>
<reference evidence="1" key="2">
    <citation type="journal article" date="2022" name="New Phytol.">
        <title>Evolutionary transition to the ectomycorrhizal habit in the genomes of a hyperdiverse lineage of mushroom-forming fungi.</title>
        <authorList>
            <person name="Looney B."/>
            <person name="Miyauchi S."/>
            <person name="Morin E."/>
            <person name="Drula E."/>
            <person name="Courty P.E."/>
            <person name="Kohler A."/>
            <person name="Kuo A."/>
            <person name="LaButti K."/>
            <person name="Pangilinan J."/>
            <person name="Lipzen A."/>
            <person name="Riley R."/>
            <person name="Andreopoulos W."/>
            <person name="He G."/>
            <person name="Johnson J."/>
            <person name="Nolan M."/>
            <person name="Tritt A."/>
            <person name="Barry K.W."/>
            <person name="Grigoriev I.V."/>
            <person name="Nagy L.G."/>
            <person name="Hibbett D."/>
            <person name="Henrissat B."/>
            <person name="Matheny P.B."/>
            <person name="Labbe J."/>
            <person name="Martin F.M."/>
        </authorList>
    </citation>
    <scope>NUCLEOTIDE SEQUENCE</scope>
    <source>
        <strain evidence="1">FP105234-sp</strain>
    </source>
</reference>
<keyword evidence="2" id="KW-1185">Reference proteome</keyword>
<organism evidence="1 2">
    <name type="scientific">Auriscalpium vulgare</name>
    <dbReference type="NCBI Taxonomy" id="40419"/>
    <lineage>
        <taxon>Eukaryota</taxon>
        <taxon>Fungi</taxon>
        <taxon>Dikarya</taxon>
        <taxon>Basidiomycota</taxon>
        <taxon>Agaricomycotina</taxon>
        <taxon>Agaricomycetes</taxon>
        <taxon>Russulales</taxon>
        <taxon>Auriscalpiaceae</taxon>
        <taxon>Auriscalpium</taxon>
    </lineage>
</organism>
<protein>
    <submittedName>
        <fullName evidence="1">TPR-like protein</fullName>
    </submittedName>
</protein>
<proteinExistence type="predicted"/>
<dbReference type="EMBL" id="MU275917">
    <property type="protein sequence ID" value="KAI0046782.1"/>
    <property type="molecule type" value="Genomic_DNA"/>
</dbReference>
<comment type="caution">
    <text evidence="1">The sequence shown here is derived from an EMBL/GenBank/DDBJ whole genome shotgun (WGS) entry which is preliminary data.</text>
</comment>
<evidence type="ECO:0000313" key="1">
    <source>
        <dbReference type="EMBL" id="KAI0046782.1"/>
    </source>
</evidence>